<dbReference type="Gene3D" id="3.30.420.40">
    <property type="match status" value="2"/>
</dbReference>
<dbReference type="PANTHER" id="PTHR18964:SF149">
    <property type="entry name" value="BIFUNCTIONAL UDP-N-ACETYLGLUCOSAMINE 2-EPIMERASE_N-ACETYLMANNOSAMINE KINASE"/>
    <property type="match status" value="1"/>
</dbReference>
<dbReference type="CDD" id="cd23763">
    <property type="entry name" value="ASKHA_ATPase_ROK"/>
    <property type="match status" value="1"/>
</dbReference>
<sequence length="343" mass="35905">MQLWNENGNDSSGKRSSAEVGHYIAGVDIGGTNLRVALADLSGAIVSRWTCSTAGIRDAQKIVDLICKGVDQLLAERSASREALQAIAAGAPGVTDTEHGVVIATSYLMGWRDVPLQALLESALDVPAFVDNDVNMAAFGEARSGVGRDVKNFVFLAIGTGIGAGIVLNGELIRGDTWRAGEVGYMMVPGTSTAPVDPGEPGPLEAVAGGEGIRSLWSSRWDKAETDLPQDLNTAEIIEHAQAGELLACKVIQQATQTLAYAICNLAMILNCRLFILGGSVGLNAAYIAATRKHIEELGLRFDVELRPSQLGGDAQLTGVVQQARQIIASSTAISPNVPASTA</sequence>
<organism evidence="2 3">
    <name type="scientific">Acidicapsa dinghuensis</name>
    <dbReference type="NCBI Taxonomy" id="2218256"/>
    <lineage>
        <taxon>Bacteria</taxon>
        <taxon>Pseudomonadati</taxon>
        <taxon>Acidobacteriota</taxon>
        <taxon>Terriglobia</taxon>
        <taxon>Terriglobales</taxon>
        <taxon>Acidobacteriaceae</taxon>
        <taxon>Acidicapsa</taxon>
    </lineage>
</organism>
<gene>
    <name evidence="2" type="ORF">ACFPT7_24330</name>
</gene>
<proteinExistence type="inferred from homology"/>
<evidence type="ECO:0000313" key="2">
    <source>
        <dbReference type="EMBL" id="MFC5865455.1"/>
    </source>
</evidence>
<comment type="caution">
    <text evidence="2">The sequence shown here is derived from an EMBL/GenBank/DDBJ whole genome shotgun (WGS) entry which is preliminary data.</text>
</comment>
<reference evidence="3" key="1">
    <citation type="journal article" date="2019" name="Int. J. Syst. Evol. Microbiol.">
        <title>The Global Catalogue of Microorganisms (GCM) 10K type strain sequencing project: providing services to taxonomists for standard genome sequencing and annotation.</title>
        <authorList>
            <consortium name="The Broad Institute Genomics Platform"/>
            <consortium name="The Broad Institute Genome Sequencing Center for Infectious Disease"/>
            <person name="Wu L."/>
            <person name="Ma J."/>
        </authorList>
    </citation>
    <scope>NUCLEOTIDE SEQUENCE [LARGE SCALE GENOMIC DNA]</scope>
    <source>
        <strain evidence="3">JCM 4087</strain>
    </source>
</reference>
<dbReference type="InterPro" id="IPR000600">
    <property type="entry name" value="ROK"/>
</dbReference>
<dbReference type="Pfam" id="PF00480">
    <property type="entry name" value="ROK"/>
    <property type="match status" value="1"/>
</dbReference>
<protein>
    <submittedName>
        <fullName evidence="2">ROK family protein</fullName>
    </submittedName>
</protein>
<evidence type="ECO:0000313" key="3">
    <source>
        <dbReference type="Proteomes" id="UP001596091"/>
    </source>
</evidence>
<name>A0ABW1EN42_9BACT</name>
<dbReference type="SUPFAM" id="SSF53067">
    <property type="entry name" value="Actin-like ATPase domain"/>
    <property type="match status" value="1"/>
</dbReference>
<accession>A0ABW1EN42</accession>
<dbReference type="EMBL" id="JBHSPH010000020">
    <property type="protein sequence ID" value="MFC5865455.1"/>
    <property type="molecule type" value="Genomic_DNA"/>
</dbReference>
<comment type="similarity">
    <text evidence="1">Belongs to the ROK (NagC/XylR) family.</text>
</comment>
<dbReference type="Proteomes" id="UP001596091">
    <property type="component" value="Unassembled WGS sequence"/>
</dbReference>
<keyword evidence="3" id="KW-1185">Reference proteome</keyword>
<evidence type="ECO:0000256" key="1">
    <source>
        <dbReference type="ARBA" id="ARBA00006479"/>
    </source>
</evidence>
<dbReference type="InterPro" id="IPR043129">
    <property type="entry name" value="ATPase_NBD"/>
</dbReference>
<dbReference type="RefSeq" id="WP_263341870.1">
    <property type="nucleotide sequence ID" value="NZ_JAGSYH010000008.1"/>
</dbReference>
<dbReference type="PANTHER" id="PTHR18964">
    <property type="entry name" value="ROK (REPRESSOR, ORF, KINASE) FAMILY"/>
    <property type="match status" value="1"/>
</dbReference>